<dbReference type="AlphaFoldDB" id="A0A9D2LCW7"/>
<accession>A0A9D2LCW7</accession>
<gene>
    <name evidence="3" type="ORF">H9786_06825</name>
</gene>
<dbReference type="SUPFAM" id="SSF53850">
    <property type="entry name" value="Periplasmic binding protein-like II"/>
    <property type="match status" value="1"/>
</dbReference>
<dbReference type="GO" id="GO:0042597">
    <property type="term" value="C:periplasmic space"/>
    <property type="evidence" value="ECO:0007669"/>
    <property type="project" value="UniProtKB-ARBA"/>
</dbReference>
<dbReference type="GO" id="GO:0043190">
    <property type="term" value="C:ATP-binding cassette (ABC) transporter complex"/>
    <property type="evidence" value="ECO:0007669"/>
    <property type="project" value="InterPro"/>
</dbReference>
<feature type="domain" description="Solute-binding protein family 5" evidence="2">
    <location>
        <begin position="70"/>
        <end position="439"/>
    </location>
</feature>
<feature type="region of interest" description="Disordered" evidence="1">
    <location>
        <begin position="1"/>
        <end position="28"/>
    </location>
</feature>
<evidence type="ECO:0000256" key="1">
    <source>
        <dbReference type="SAM" id="MobiDB-lite"/>
    </source>
</evidence>
<dbReference type="EMBL" id="DWZH01000050">
    <property type="protein sequence ID" value="HJB10230.1"/>
    <property type="molecule type" value="Genomic_DNA"/>
</dbReference>
<dbReference type="PANTHER" id="PTHR30290">
    <property type="entry name" value="PERIPLASMIC BINDING COMPONENT OF ABC TRANSPORTER"/>
    <property type="match status" value="1"/>
</dbReference>
<dbReference type="GO" id="GO:0015833">
    <property type="term" value="P:peptide transport"/>
    <property type="evidence" value="ECO:0007669"/>
    <property type="project" value="TreeGrafter"/>
</dbReference>
<dbReference type="Gene3D" id="3.10.105.10">
    <property type="entry name" value="Dipeptide-binding Protein, Domain 3"/>
    <property type="match status" value="1"/>
</dbReference>
<reference evidence="3" key="1">
    <citation type="journal article" date="2021" name="PeerJ">
        <title>Extensive microbial diversity within the chicken gut microbiome revealed by metagenomics and culture.</title>
        <authorList>
            <person name="Gilroy R."/>
            <person name="Ravi A."/>
            <person name="Getino M."/>
            <person name="Pursley I."/>
            <person name="Horton D.L."/>
            <person name="Alikhan N.F."/>
            <person name="Baker D."/>
            <person name="Gharbi K."/>
            <person name="Hall N."/>
            <person name="Watson M."/>
            <person name="Adriaenssens E.M."/>
            <person name="Foster-Nyarko E."/>
            <person name="Jarju S."/>
            <person name="Secka A."/>
            <person name="Antonio M."/>
            <person name="Oren A."/>
            <person name="Chaudhuri R.R."/>
            <person name="La Ragione R."/>
            <person name="Hildebrand F."/>
            <person name="Pallen M.J."/>
        </authorList>
    </citation>
    <scope>NUCLEOTIDE SEQUENCE</scope>
    <source>
        <strain evidence="3">ChiHjej13B12-24818</strain>
    </source>
</reference>
<proteinExistence type="predicted"/>
<dbReference type="InterPro" id="IPR000914">
    <property type="entry name" value="SBP_5_dom"/>
</dbReference>
<protein>
    <submittedName>
        <fullName evidence="3">Peptide ABC transporter substrate-binding protein</fullName>
    </submittedName>
</protein>
<reference evidence="3" key="2">
    <citation type="submission" date="2021-04" db="EMBL/GenBank/DDBJ databases">
        <authorList>
            <person name="Gilroy R."/>
        </authorList>
    </citation>
    <scope>NUCLEOTIDE SEQUENCE</scope>
    <source>
        <strain evidence="3">ChiHjej13B12-24818</strain>
    </source>
</reference>
<name>A0A9D2LCW7_9MICO</name>
<dbReference type="Pfam" id="PF00496">
    <property type="entry name" value="SBP_bac_5"/>
    <property type="match status" value="1"/>
</dbReference>
<dbReference type="Proteomes" id="UP000823823">
    <property type="component" value="Unassembled WGS sequence"/>
</dbReference>
<organism evidence="3 4">
    <name type="scientific">Candidatus Brachybacterium merdavium</name>
    <dbReference type="NCBI Taxonomy" id="2838513"/>
    <lineage>
        <taxon>Bacteria</taxon>
        <taxon>Bacillati</taxon>
        <taxon>Actinomycetota</taxon>
        <taxon>Actinomycetes</taxon>
        <taxon>Micrococcales</taxon>
        <taxon>Dermabacteraceae</taxon>
        <taxon>Brachybacterium</taxon>
    </lineage>
</organism>
<comment type="caution">
    <text evidence="3">The sequence shown here is derived from an EMBL/GenBank/DDBJ whole genome shotgun (WGS) entry which is preliminary data.</text>
</comment>
<evidence type="ECO:0000313" key="4">
    <source>
        <dbReference type="Proteomes" id="UP000823823"/>
    </source>
</evidence>
<dbReference type="Gene3D" id="3.90.76.10">
    <property type="entry name" value="Dipeptide-binding Protein, Domain 1"/>
    <property type="match status" value="1"/>
</dbReference>
<evidence type="ECO:0000259" key="2">
    <source>
        <dbReference type="Pfam" id="PF00496"/>
    </source>
</evidence>
<dbReference type="CDD" id="cd08504">
    <property type="entry name" value="PBP2_OppA"/>
    <property type="match status" value="1"/>
</dbReference>
<sequence length="564" mass="61547">MLATGCSIFDEDATGDSGGGEEGDRPTMRIVQTSGSVETLDPHYVGNAMIIVPAGLLEGLVFQDETATDVVPAAAESWEVSEDELTYTFTMREGATWSNGDPVVAGDAEWSFQRLLDPTGAGGNYASGASSYLPGLGIKGALDYQSGALSEWDEVGISAPDDSTLVIELESPNPDFLLLMSHYSMVLVHPPSVEEDQQGWQQPENWVGNGAFVPVSWEPNSALVMDANPEYWDADAVEVGRIDMRLGSDAPTNVLAFRGGDLEIITVSGSTVQTDADLKESVVQVDGYGTTYLQAMWGGHRAIEDPRVRRALSMAVDRDALADLSEGRQPGTALIPDVVPGWSDEFAVPFDVDGAKELLEEAGLLDDMPGVRIQYNFDEPWLEVLREVWIDALGIDVNIEILESGVHSDTRWEPHDDDSVMSFYAGTFSGLPTLNNWIYNIFGYDYVRQFSLSADDWAELQAVQNDDSLDGPEIAARAEEILSTRSSDEAQEFAGLVDEAVSTLDETEREAKFVQAAKVREDIAQTIPLTWNPQLWAVADDVEGVQPRPSPEGYYYKYLRPSGD</sequence>
<evidence type="ECO:0000313" key="3">
    <source>
        <dbReference type="EMBL" id="HJB10230.1"/>
    </source>
</evidence>
<dbReference type="GO" id="GO:1904680">
    <property type="term" value="F:peptide transmembrane transporter activity"/>
    <property type="evidence" value="ECO:0007669"/>
    <property type="project" value="TreeGrafter"/>
</dbReference>
<dbReference type="InterPro" id="IPR039424">
    <property type="entry name" value="SBP_5"/>
</dbReference>
<dbReference type="PANTHER" id="PTHR30290:SF83">
    <property type="entry name" value="ABC TRANSPORTER SUBSTRATE-BINDING PROTEIN"/>
    <property type="match status" value="1"/>
</dbReference>
<dbReference type="Gene3D" id="3.40.190.10">
    <property type="entry name" value="Periplasmic binding protein-like II"/>
    <property type="match status" value="1"/>
</dbReference>